<dbReference type="InterPro" id="IPR036388">
    <property type="entry name" value="WH-like_DNA-bd_sf"/>
</dbReference>
<dbReference type="CDD" id="cd00059">
    <property type="entry name" value="FH_FOX"/>
    <property type="match status" value="1"/>
</dbReference>
<keyword evidence="2 5" id="KW-0238">DNA-binding</keyword>
<evidence type="ECO:0000256" key="5">
    <source>
        <dbReference type="PROSITE-ProRule" id="PRU00089"/>
    </source>
</evidence>
<dbReference type="InterPro" id="IPR001766">
    <property type="entry name" value="Fork_head_dom"/>
</dbReference>
<sequence length="78" mass="9188">KPPHPYATLITYAILQHPRKQMTLSEIYTWLMDHYPYFKTAGSGWKNSIRHNLSLNKMFVRIPRPINEPGKGAYWTVD</sequence>
<proteinExistence type="predicted"/>
<evidence type="ECO:0000259" key="6">
    <source>
        <dbReference type="PROSITE" id="PS50039"/>
    </source>
</evidence>
<dbReference type="EMBL" id="KZ303489">
    <property type="protein sequence ID" value="PIA18731.1"/>
    <property type="molecule type" value="Genomic_DNA"/>
</dbReference>
<dbReference type="PROSITE" id="PS50039">
    <property type="entry name" value="FORK_HEAD_3"/>
    <property type="match status" value="1"/>
</dbReference>
<dbReference type="GO" id="GO:0000981">
    <property type="term" value="F:DNA-binding transcription factor activity, RNA polymerase II-specific"/>
    <property type="evidence" value="ECO:0007669"/>
    <property type="project" value="TreeGrafter"/>
</dbReference>
<dbReference type="Gene3D" id="1.10.10.10">
    <property type="entry name" value="Winged helix-like DNA-binding domain superfamily/Winged helix DNA-binding domain"/>
    <property type="match status" value="1"/>
</dbReference>
<dbReference type="PANTHER" id="PTHR46078">
    <property type="entry name" value="FORKHEAD BOX PROTEIN J2 FAMILY MEMBER"/>
    <property type="match status" value="1"/>
</dbReference>
<organism evidence="7 8">
    <name type="scientific">Coemansia reversa (strain ATCC 12441 / NRRL 1564)</name>
    <dbReference type="NCBI Taxonomy" id="763665"/>
    <lineage>
        <taxon>Eukaryota</taxon>
        <taxon>Fungi</taxon>
        <taxon>Fungi incertae sedis</taxon>
        <taxon>Zoopagomycota</taxon>
        <taxon>Kickxellomycotina</taxon>
        <taxon>Kickxellomycetes</taxon>
        <taxon>Kickxellales</taxon>
        <taxon>Kickxellaceae</taxon>
        <taxon>Coemansia</taxon>
    </lineage>
</organism>
<dbReference type="Pfam" id="PF00250">
    <property type="entry name" value="Forkhead"/>
    <property type="match status" value="1"/>
</dbReference>
<keyword evidence="3" id="KW-0804">Transcription</keyword>
<dbReference type="GO" id="GO:0000978">
    <property type="term" value="F:RNA polymerase II cis-regulatory region sequence-specific DNA binding"/>
    <property type="evidence" value="ECO:0007669"/>
    <property type="project" value="TreeGrafter"/>
</dbReference>
<keyword evidence="4 5" id="KW-0539">Nucleus</keyword>
<evidence type="ECO:0000256" key="4">
    <source>
        <dbReference type="ARBA" id="ARBA00023242"/>
    </source>
</evidence>
<dbReference type="GO" id="GO:0005634">
    <property type="term" value="C:nucleus"/>
    <property type="evidence" value="ECO:0007669"/>
    <property type="project" value="UniProtKB-SubCell"/>
</dbReference>
<dbReference type="Proteomes" id="UP000242474">
    <property type="component" value="Unassembled WGS sequence"/>
</dbReference>
<dbReference type="InterPro" id="IPR030456">
    <property type="entry name" value="TF_fork_head_CS_2"/>
</dbReference>
<dbReference type="PROSITE" id="PS00658">
    <property type="entry name" value="FORK_HEAD_2"/>
    <property type="match status" value="1"/>
</dbReference>
<accession>A0A2G5BIB7</accession>
<protein>
    <submittedName>
        <fullName evidence="7">Fork head transcription factor</fullName>
    </submittedName>
</protein>
<dbReference type="PANTHER" id="PTHR46078:SF2">
    <property type="entry name" value="FORK-HEAD DOMAIN-CONTAINING PROTEIN"/>
    <property type="match status" value="1"/>
</dbReference>
<dbReference type="AlphaFoldDB" id="A0A2G5BIB7"/>
<name>A0A2G5BIB7_COERN</name>
<evidence type="ECO:0000256" key="2">
    <source>
        <dbReference type="ARBA" id="ARBA00023125"/>
    </source>
</evidence>
<dbReference type="SUPFAM" id="SSF46785">
    <property type="entry name" value="Winged helix' DNA-binding domain"/>
    <property type="match status" value="1"/>
</dbReference>
<evidence type="ECO:0000256" key="1">
    <source>
        <dbReference type="ARBA" id="ARBA00023015"/>
    </source>
</evidence>
<comment type="subcellular location">
    <subcellularLocation>
        <location evidence="5">Nucleus</location>
    </subcellularLocation>
</comment>
<gene>
    <name evidence="7" type="ORF">COEREDRAFT_32857</name>
</gene>
<feature type="non-terminal residue" evidence="7">
    <location>
        <position position="78"/>
    </location>
</feature>
<dbReference type="PRINTS" id="PR00053">
    <property type="entry name" value="FORKHEAD"/>
</dbReference>
<dbReference type="InterPro" id="IPR045912">
    <property type="entry name" value="FOXJ2/3-like"/>
</dbReference>
<keyword evidence="8" id="KW-1185">Reference proteome</keyword>
<reference evidence="7 8" key="1">
    <citation type="journal article" date="2015" name="Genome Biol. Evol.">
        <title>Phylogenomic analyses indicate that early fungi evolved digesting cell walls of algal ancestors of land plants.</title>
        <authorList>
            <person name="Chang Y."/>
            <person name="Wang S."/>
            <person name="Sekimoto S."/>
            <person name="Aerts A.L."/>
            <person name="Choi C."/>
            <person name="Clum A."/>
            <person name="LaButti K.M."/>
            <person name="Lindquist E.A."/>
            <person name="Yee Ngan C."/>
            <person name="Ohm R.A."/>
            <person name="Salamov A.A."/>
            <person name="Grigoriev I.V."/>
            <person name="Spatafora J.W."/>
            <person name="Berbee M.L."/>
        </authorList>
    </citation>
    <scope>NUCLEOTIDE SEQUENCE [LARGE SCALE GENOMIC DNA]</scope>
    <source>
        <strain evidence="7 8">NRRL 1564</strain>
    </source>
</reference>
<dbReference type="STRING" id="763665.A0A2G5BIB7"/>
<feature type="DNA-binding region" description="Fork-head" evidence="5">
    <location>
        <begin position="1"/>
        <end position="78"/>
    </location>
</feature>
<feature type="domain" description="Fork-head" evidence="6">
    <location>
        <begin position="1"/>
        <end position="78"/>
    </location>
</feature>
<dbReference type="OrthoDB" id="5954824at2759"/>
<feature type="non-terminal residue" evidence="7">
    <location>
        <position position="1"/>
    </location>
</feature>
<evidence type="ECO:0000256" key="3">
    <source>
        <dbReference type="ARBA" id="ARBA00023163"/>
    </source>
</evidence>
<dbReference type="SMART" id="SM00339">
    <property type="entry name" value="FH"/>
    <property type="match status" value="1"/>
</dbReference>
<evidence type="ECO:0000313" key="8">
    <source>
        <dbReference type="Proteomes" id="UP000242474"/>
    </source>
</evidence>
<dbReference type="InterPro" id="IPR036390">
    <property type="entry name" value="WH_DNA-bd_sf"/>
</dbReference>
<evidence type="ECO:0000313" key="7">
    <source>
        <dbReference type="EMBL" id="PIA18731.1"/>
    </source>
</evidence>
<dbReference type="FunFam" id="1.10.10.10:FF:000135">
    <property type="entry name" value="forkhead box protein G1"/>
    <property type="match status" value="1"/>
</dbReference>
<keyword evidence="1" id="KW-0805">Transcription regulation</keyword>